<dbReference type="Proteomes" id="UP000007755">
    <property type="component" value="Unassembled WGS sequence"/>
</dbReference>
<evidence type="ECO:0000313" key="1">
    <source>
        <dbReference type="EMBL" id="EGI57723.1"/>
    </source>
</evidence>
<dbReference type="InParanoid" id="F4X7B1"/>
<proteinExistence type="predicted"/>
<protein>
    <submittedName>
        <fullName evidence="1">Uncharacterized protein</fullName>
    </submittedName>
</protein>
<gene>
    <name evidence="1" type="ORF">G5I_14251</name>
</gene>
<organism evidence="2">
    <name type="scientific">Acromyrmex echinatior</name>
    <name type="common">Panamanian leafcutter ant</name>
    <name type="synonym">Acromyrmex octospinosus echinatior</name>
    <dbReference type="NCBI Taxonomy" id="103372"/>
    <lineage>
        <taxon>Eukaryota</taxon>
        <taxon>Metazoa</taxon>
        <taxon>Ecdysozoa</taxon>
        <taxon>Arthropoda</taxon>
        <taxon>Hexapoda</taxon>
        <taxon>Insecta</taxon>
        <taxon>Pterygota</taxon>
        <taxon>Neoptera</taxon>
        <taxon>Endopterygota</taxon>
        <taxon>Hymenoptera</taxon>
        <taxon>Apocrita</taxon>
        <taxon>Aculeata</taxon>
        <taxon>Formicoidea</taxon>
        <taxon>Formicidae</taxon>
        <taxon>Myrmicinae</taxon>
        <taxon>Acromyrmex</taxon>
    </lineage>
</organism>
<name>F4X7B1_ACREC</name>
<sequence>MQFDVNGKPQAARWSWQWKVTGDCDGVTGCTSRTCDGEERFACFEIPLPREMRDLTTNMMKSDVSAQFEPLSAMSKQH</sequence>
<evidence type="ECO:0000313" key="2">
    <source>
        <dbReference type="Proteomes" id="UP000007755"/>
    </source>
</evidence>
<keyword evidence="2" id="KW-1185">Reference proteome</keyword>
<dbReference type="AlphaFoldDB" id="F4X7B1"/>
<accession>F4X7B1</accession>
<dbReference type="EMBL" id="GL888828">
    <property type="protein sequence ID" value="EGI57723.1"/>
    <property type="molecule type" value="Genomic_DNA"/>
</dbReference>
<reference evidence="1" key="1">
    <citation type="submission" date="2011-02" db="EMBL/GenBank/DDBJ databases">
        <title>The genome of the leaf-cutting ant Acromyrmex echinatior suggests key adaptations to social evolution and fungus farming.</title>
        <authorList>
            <person name="Nygaard S."/>
            <person name="Zhang G."/>
        </authorList>
    </citation>
    <scope>NUCLEOTIDE SEQUENCE</scope>
</reference>